<reference evidence="1 2" key="1">
    <citation type="submission" date="2024-04" db="EMBL/GenBank/DDBJ databases">
        <authorList>
            <person name="Waldvogel A.-M."/>
            <person name="Schoenle A."/>
        </authorList>
    </citation>
    <scope>NUCLEOTIDE SEQUENCE [LARGE SCALE GENOMIC DNA]</scope>
</reference>
<keyword evidence="2" id="KW-1185">Reference proteome</keyword>
<protein>
    <submittedName>
        <fullName evidence="1">Uncharacterized protein</fullName>
    </submittedName>
</protein>
<dbReference type="EMBL" id="OZ035830">
    <property type="protein sequence ID" value="CAL1614558.1"/>
    <property type="molecule type" value="Genomic_DNA"/>
</dbReference>
<sequence>MACFSVRARPPCPTEPPPPFICLFRYLPPDQEQEESRTPFQRARRFIHHTAPVNVRSWLCLWTEVASAIERDGRYKRGDEEVGGSWLLARVVLKYKFSLRLWPRSQQQWEGSNTSS</sequence>
<name>A0AAV2MM66_KNICA</name>
<organism evidence="1 2">
    <name type="scientific">Knipowitschia caucasica</name>
    <name type="common">Caucasian dwarf goby</name>
    <name type="synonym">Pomatoschistus caucasicus</name>
    <dbReference type="NCBI Taxonomy" id="637954"/>
    <lineage>
        <taxon>Eukaryota</taxon>
        <taxon>Metazoa</taxon>
        <taxon>Chordata</taxon>
        <taxon>Craniata</taxon>
        <taxon>Vertebrata</taxon>
        <taxon>Euteleostomi</taxon>
        <taxon>Actinopterygii</taxon>
        <taxon>Neopterygii</taxon>
        <taxon>Teleostei</taxon>
        <taxon>Neoteleostei</taxon>
        <taxon>Acanthomorphata</taxon>
        <taxon>Gobiaria</taxon>
        <taxon>Gobiiformes</taxon>
        <taxon>Gobioidei</taxon>
        <taxon>Gobiidae</taxon>
        <taxon>Gobiinae</taxon>
        <taxon>Knipowitschia</taxon>
    </lineage>
</organism>
<evidence type="ECO:0000313" key="1">
    <source>
        <dbReference type="EMBL" id="CAL1614558.1"/>
    </source>
</evidence>
<accession>A0AAV2MM66</accession>
<proteinExistence type="predicted"/>
<dbReference type="AlphaFoldDB" id="A0AAV2MM66"/>
<evidence type="ECO:0000313" key="2">
    <source>
        <dbReference type="Proteomes" id="UP001497482"/>
    </source>
</evidence>
<gene>
    <name evidence="1" type="ORF">KC01_LOCUS40594</name>
</gene>
<dbReference type="Proteomes" id="UP001497482">
    <property type="component" value="Chromosome 8"/>
</dbReference>